<dbReference type="Pfam" id="PF04909">
    <property type="entry name" value="Amidohydro_2"/>
    <property type="match status" value="1"/>
</dbReference>
<evidence type="ECO:0000313" key="2">
    <source>
        <dbReference type="EMBL" id="MPN06881.1"/>
    </source>
</evidence>
<organism evidence="2">
    <name type="scientific">bioreactor metagenome</name>
    <dbReference type="NCBI Taxonomy" id="1076179"/>
    <lineage>
        <taxon>unclassified sequences</taxon>
        <taxon>metagenomes</taxon>
        <taxon>ecological metagenomes</taxon>
    </lineage>
</organism>
<dbReference type="AlphaFoldDB" id="A0A645EXY7"/>
<comment type="caution">
    <text evidence="2">The sequence shown here is derived from an EMBL/GenBank/DDBJ whole genome shotgun (WGS) entry which is preliminary data.</text>
</comment>
<dbReference type="SUPFAM" id="SSF51556">
    <property type="entry name" value="Metallo-dependent hydrolases"/>
    <property type="match status" value="1"/>
</dbReference>
<protein>
    <recommendedName>
        <fullName evidence="1">Amidohydrolase-related domain-containing protein</fullName>
    </recommendedName>
</protein>
<dbReference type="InterPro" id="IPR006680">
    <property type="entry name" value="Amidohydro-rel"/>
</dbReference>
<accession>A0A645EXY7</accession>
<gene>
    <name evidence="2" type="ORF">SDC9_154138</name>
</gene>
<dbReference type="InterPro" id="IPR032466">
    <property type="entry name" value="Metal_Hydrolase"/>
</dbReference>
<dbReference type="GO" id="GO:0016787">
    <property type="term" value="F:hydrolase activity"/>
    <property type="evidence" value="ECO:0007669"/>
    <property type="project" value="InterPro"/>
</dbReference>
<dbReference type="Gene3D" id="3.20.20.140">
    <property type="entry name" value="Metal-dependent hydrolases"/>
    <property type="match status" value="1"/>
</dbReference>
<evidence type="ECO:0000259" key="1">
    <source>
        <dbReference type="Pfam" id="PF04909"/>
    </source>
</evidence>
<name>A0A645EXY7_9ZZZZ</name>
<proteinExistence type="predicted"/>
<feature type="domain" description="Amidohydrolase-related" evidence="1">
    <location>
        <begin position="145"/>
        <end position="239"/>
    </location>
</feature>
<dbReference type="EMBL" id="VSSQ01052829">
    <property type="protein sequence ID" value="MPN06881.1"/>
    <property type="molecule type" value="Genomic_DNA"/>
</dbReference>
<sequence length="239" mass="26984">MPQSIGELIDICDASDGRFVPFCNLDPRVLSNSSDTDLGFLLEYYKQKGCVGMGEVLPLMAFDDPYMQNLFYHCQKVGFPLLFDLSASQKTGYGIYDDPGLPRLRHSLEKFPQLLFIGHGPAFWSELGELHPGENRRSYLHTAIEKEGAVIKLMRDYKNLAVDLSAGSGYYAMTRDRDFAASFINEFSDRIMFGTDICFAAIPHEILNVFLKELASDKLITTEKYEAVMHKNAERLLGI</sequence>
<reference evidence="2" key="1">
    <citation type="submission" date="2019-08" db="EMBL/GenBank/DDBJ databases">
        <authorList>
            <person name="Kucharzyk K."/>
            <person name="Murdoch R.W."/>
            <person name="Higgins S."/>
            <person name="Loffler F."/>
        </authorList>
    </citation>
    <scope>NUCLEOTIDE SEQUENCE</scope>
</reference>